<keyword evidence="1" id="KW-0238">DNA-binding</keyword>
<dbReference type="InterPro" id="IPR010982">
    <property type="entry name" value="Lambda_DNA-bd_dom_sf"/>
</dbReference>
<dbReference type="PROSITE" id="PS50943">
    <property type="entry name" value="HTH_CROC1"/>
    <property type="match status" value="1"/>
</dbReference>
<comment type="caution">
    <text evidence="3">The sequence shown here is derived from an EMBL/GenBank/DDBJ whole genome shotgun (WGS) entry which is preliminary data.</text>
</comment>
<evidence type="ECO:0000256" key="1">
    <source>
        <dbReference type="ARBA" id="ARBA00023125"/>
    </source>
</evidence>
<dbReference type="PANTHER" id="PTHR46797">
    <property type="entry name" value="HTH-TYPE TRANSCRIPTIONAL REGULATOR"/>
    <property type="match status" value="1"/>
</dbReference>
<dbReference type="InterPro" id="IPR014710">
    <property type="entry name" value="RmlC-like_jellyroll"/>
</dbReference>
<dbReference type="CDD" id="cd00093">
    <property type="entry name" value="HTH_XRE"/>
    <property type="match status" value="1"/>
</dbReference>
<dbReference type="PANTHER" id="PTHR46797:SF10">
    <property type="entry name" value="BLR1115 PROTEIN"/>
    <property type="match status" value="1"/>
</dbReference>
<name>A0ABR6RLW0_9BURK</name>
<dbReference type="SUPFAM" id="SSF47413">
    <property type="entry name" value="lambda repressor-like DNA-binding domains"/>
    <property type="match status" value="1"/>
</dbReference>
<proteinExistence type="predicted"/>
<dbReference type="InterPro" id="IPR001387">
    <property type="entry name" value="Cro/C1-type_HTH"/>
</dbReference>
<dbReference type="Gene3D" id="1.10.260.40">
    <property type="entry name" value="lambda repressor-like DNA-binding domains"/>
    <property type="match status" value="1"/>
</dbReference>
<dbReference type="SMART" id="SM00530">
    <property type="entry name" value="HTH_XRE"/>
    <property type="match status" value="1"/>
</dbReference>
<dbReference type="CDD" id="cd02209">
    <property type="entry name" value="cupin_XRE_C"/>
    <property type="match status" value="1"/>
</dbReference>
<dbReference type="SUPFAM" id="SSF51182">
    <property type="entry name" value="RmlC-like cupins"/>
    <property type="match status" value="1"/>
</dbReference>
<evidence type="ECO:0000313" key="3">
    <source>
        <dbReference type="EMBL" id="MBB6580018.1"/>
    </source>
</evidence>
<sequence length="193" mass="21187">MSIDELLSIRVHGLRKARGHTLDALAQISGVSRSTISLIERGQTSATAAVLGKLAKALEVPLASLFEEECSGDVAQPLARAANQPRWQDPATGYVRRQLSPASYPAPLEMVEVRFPPGQSVAFDHALRSQPLHQQLWMLEGTMQLTLGDQHWELHAGDCLAMELNQTLVFSNTGKTPARYALALVNTEFFRSK</sequence>
<dbReference type="Pfam" id="PF01381">
    <property type="entry name" value="HTH_3"/>
    <property type="match status" value="1"/>
</dbReference>
<keyword evidence="4" id="KW-1185">Reference proteome</keyword>
<accession>A0ABR6RLW0</accession>
<dbReference type="Proteomes" id="UP000562492">
    <property type="component" value="Unassembled WGS sequence"/>
</dbReference>
<dbReference type="RefSeq" id="WP_184711683.1">
    <property type="nucleotide sequence ID" value="NZ_JACHKZ010000049.1"/>
</dbReference>
<reference evidence="3 4" key="1">
    <citation type="submission" date="2020-08" db="EMBL/GenBank/DDBJ databases">
        <title>Functional genomics of gut bacteria from endangered species of beetles.</title>
        <authorList>
            <person name="Carlos-Shanley C."/>
        </authorList>
    </citation>
    <scope>NUCLEOTIDE SEQUENCE [LARGE SCALE GENOMIC DNA]</scope>
    <source>
        <strain evidence="3 4">S00124</strain>
    </source>
</reference>
<gene>
    <name evidence="3" type="ORF">HNP33_004144</name>
</gene>
<feature type="domain" description="HTH cro/C1-type" evidence="2">
    <location>
        <begin position="14"/>
        <end position="65"/>
    </location>
</feature>
<dbReference type="Gene3D" id="2.60.120.10">
    <property type="entry name" value="Jelly Rolls"/>
    <property type="match status" value="1"/>
</dbReference>
<dbReference type="Pfam" id="PF07883">
    <property type="entry name" value="Cupin_2"/>
    <property type="match status" value="1"/>
</dbReference>
<evidence type="ECO:0000259" key="2">
    <source>
        <dbReference type="PROSITE" id="PS50943"/>
    </source>
</evidence>
<dbReference type="InterPro" id="IPR050807">
    <property type="entry name" value="TransReg_Diox_bact_type"/>
</dbReference>
<evidence type="ECO:0000313" key="4">
    <source>
        <dbReference type="Proteomes" id="UP000562492"/>
    </source>
</evidence>
<dbReference type="EMBL" id="JACHKZ010000049">
    <property type="protein sequence ID" value="MBB6580018.1"/>
    <property type="molecule type" value="Genomic_DNA"/>
</dbReference>
<dbReference type="InterPro" id="IPR011051">
    <property type="entry name" value="RmlC_Cupin_sf"/>
</dbReference>
<dbReference type="InterPro" id="IPR013096">
    <property type="entry name" value="Cupin_2"/>
</dbReference>
<protein>
    <submittedName>
        <fullName evidence="3">Transcriptional regulator with XRE-family HTH domain</fullName>
    </submittedName>
</protein>
<organism evidence="3 4">
    <name type="scientific">Comamonas odontotermitis</name>
    <dbReference type="NCBI Taxonomy" id="379895"/>
    <lineage>
        <taxon>Bacteria</taxon>
        <taxon>Pseudomonadati</taxon>
        <taxon>Pseudomonadota</taxon>
        <taxon>Betaproteobacteria</taxon>
        <taxon>Burkholderiales</taxon>
        <taxon>Comamonadaceae</taxon>
        <taxon>Comamonas</taxon>
    </lineage>
</organism>